<keyword evidence="2" id="KW-0677">Repeat</keyword>
<dbReference type="SMART" id="SM00454">
    <property type="entry name" value="SAM"/>
    <property type="match status" value="1"/>
</dbReference>
<dbReference type="InterPro" id="IPR036322">
    <property type="entry name" value="WD40_repeat_dom_sf"/>
</dbReference>
<keyword evidence="1 4" id="KW-0853">WD repeat</keyword>
<dbReference type="GO" id="GO:0000209">
    <property type="term" value="P:protein polyubiquitination"/>
    <property type="evidence" value="ECO:0007669"/>
    <property type="project" value="TreeGrafter"/>
</dbReference>
<name>A0A7R9QL00_9ACAR</name>
<dbReference type="EMBL" id="CAJPIZ010046799">
    <property type="protein sequence ID" value="CAG2122367.1"/>
    <property type="molecule type" value="Genomic_DNA"/>
</dbReference>
<evidence type="ECO:0000259" key="5">
    <source>
        <dbReference type="PROSITE" id="PS50105"/>
    </source>
</evidence>
<dbReference type="SMART" id="SM00320">
    <property type="entry name" value="WD40"/>
    <property type="match status" value="2"/>
</dbReference>
<dbReference type="OrthoDB" id="10064100at2759"/>
<dbReference type="PANTHER" id="PTHR15622">
    <property type="entry name" value="WD40 REPEAT PROTEIN"/>
    <property type="match status" value="1"/>
</dbReference>
<organism evidence="6">
    <name type="scientific">Medioppia subpectinata</name>
    <dbReference type="NCBI Taxonomy" id="1979941"/>
    <lineage>
        <taxon>Eukaryota</taxon>
        <taxon>Metazoa</taxon>
        <taxon>Ecdysozoa</taxon>
        <taxon>Arthropoda</taxon>
        <taxon>Chelicerata</taxon>
        <taxon>Arachnida</taxon>
        <taxon>Acari</taxon>
        <taxon>Acariformes</taxon>
        <taxon>Sarcoptiformes</taxon>
        <taxon>Oribatida</taxon>
        <taxon>Brachypylina</taxon>
        <taxon>Oppioidea</taxon>
        <taxon>Oppiidae</taxon>
        <taxon>Medioppia</taxon>
    </lineage>
</organism>
<feature type="repeat" description="WD" evidence="4">
    <location>
        <begin position="75"/>
        <end position="116"/>
    </location>
</feature>
<feature type="domain" description="SAM" evidence="5">
    <location>
        <begin position="140"/>
        <end position="204"/>
    </location>
</feature>
<feature type="non-terminal residue" evidence="6">
    <location>
        <position position="1"/>
    </location>
</feature>
<keyword evidence="7" id="KW-1185">Reference proteome</keyword>
<evidence type="ECO:0000313" key="6">
    <source>
        <dbReference type="EMBL" id="CAD7649278.1"/>
    </source>
</evidence>
<dbReference type="SUPFAM" id="SSF50978">
    <property type="entry name" value="WD40 repeat-like"/>
    <property type="match status" value="1"/>
</dbReference>
<dbReference type="Gene3D" id="1.10.150.50">
    <property type="entry name" value="Transcription Factor, Ets-1"/>
    <property type="match status" value="1"/>
</dbReference>
<feature type="non-terminal residue" evidence="6">
    <location>
        <position position="223"/>
    </location>
</feature>
<dbReference type="Pfam" id="PF00400">
    <property type="entry name" value="WD40"/>
    <property type="match status" value="2"/>
</dbReference>
<dbReference type="PROSITE" id="PS50294">
    <property type="entry name" value="WD_REPEATS_REGION"/>
    <property type="match status" value="2"/>
</dbReference>
<dbReference type="InterPro" id="IPR015943">
    <property type="entry name" value="WD40/YVTN_repeat-like_dom_sf"/>
</dbReference>
<evidence type="ECO:0000256" key="1">
    <source>
        <dbReference type="ARBA" id="ARBA00022574"/>
    </source>
</evidence>
<sequence length="223" mass="24600">SFYLLASCGNDDLVKLWHVRGGLKSSITLSHTLKGHNGNVNCCRFSTDGSLLASAAGDKLVIIWNPQNGALVHKLEGHTRYVTSCAFSSDTKYLATGSNDKTVIIWNMSDMKDRDVVITKNGNVETSAMIASGSNIVSEWTLNDVIVWLERLELGKYSSAFRDNSIDGIELMHLTNDSLLTSLKIDSLGHRNKILRGIHALKNPLWQHINDDAEDTTSMPNEL</sequence>
<feature type="repeat" description="WD" evidence="4">
    <location>
        <begin position="33"/>
        <end position="74"/>
    </location>
</feature>
<dbReference type="PROSITE" id="PS00678">
    <property type="entry name" value="WD_REPEATS_1"/>
    <property type="match status" value="1"/>
</dbReference>
<dbReference type="InterPro" id="IPR019775">
    <property type="entry name" value="WD40_repeat_CS"/>
</dbReference>
<dbReference type="EMBL" id="OC901374">
    <property type="protein sequence ID" value="CAD7649278.1"/>
    <property type="molecule type" value="Genomic_DNA"/>
</dbReference>
<reference evidence="6" key="1">
    <citation type="submission" date="2020-11" db="EMBL/GenBank/DDBJ databases">
        <authorList>
            <person name="Tran Van P."/>
        </authorList>
    </citation>
    <scope>NUCLEOTIDE SEQUENCE</scope>
</reference>
<dbReference type="InterPro" id="IPR001660">
    <property type="entry name" value="SAM"/>
</dbReference>
<dbReference type="InterPro" id="IPR051983">
    <property type="entry name" value="WSB_SOCS-box_domain"/>
</dbReference>
<dbReference type="InterPro" id="IPR001680">
    <property type="entry name" value="WD40_rpt"/>
</dbReference>
<keyword evidence="3" id="KW-0833">Ubl conjugation pathway</keyword>
<dbReference type="PROSITE" id="PS50105">
    <property type="entry name" value="SAM_DOMAIN"/>
    <property type="match status" value="1"/>
</dbReference>
<proteinExistence type="predicted"/>
<dbReference type="Gene3D" id="2.130.10.10">
    <property type="entry name" value="YVTN repeat-like/Quinoprotein amine dehydrogenase"/>
    <property type="match status" value="1"/>
</dbReference>
<dbReference type="SUPFAM" id="SSF47769">
    <property type="entry name" value="SAM/Pointed domain"/>
    <property type="match status" value="1"/>
</dbReference>
<accession>A0A7R9QL00</accession>
<dbReference type="PANTHER" id="PTHR15622:SF2">
    <property type="entry name" value="U4_U6 SMALL NUCLEAR RIBONUCLEOPROTEIN PRP4"/>
    <property type="match status" value="1"/>
</dbReference>
<dbReference type="InterPro" id="IPR013761">
    <property type="entry name" value="SAM/pointed_sf"/>
</dbReference>
<dbReference type="Proteomes" id="UP000759131">
    <property type="component" value="Unassembled WGS sequence"/>
</dbReference>
<evidence type="ECO:0000256" key="4">
    <source>
        <dbReference type="PROSITE-ProRule" id="PRU00221"/>
    </source>
</evidence>
<gene>
    <name evidence="6" type="ORF">OSB1V03_LOCUS22313</name>
</gene>
<evidence type="ECO:0000256" key="3">
    <source>
        <dbReference type="ARBA" id="ARBA00022786"/>
    </source>
</evidence>
<dbReference type="AlphaFoldDB" id="A0A7R9QL00"/>
<evidence type="ECO:0000256" key="2">
    <source>
        <dbReference type="ARBA" id="ARBA00022737"/>
    </source>
</evidence>
<evidence type="ECO:0000313" key="7">
    <source>
        <dbReference type="Proteomes" id="UP000759131"/>
    </source>
</evidence>
<dbReference type="Pfam" id="PF00536">
    <property type="entry name" value="SAM_1"/>
    <property type="match status" value="1"/>
</dbReference>
<dbReference type="PROSITE" id="PS50082">
    <property type="entry name" value="WD_REPEATS_2"/>
    <property type="match status" value="2"/>
</dbReference>
<protein>
    <recommendedName>
        <fullName evidence="5">SAM domain-containing protein</fullName>
    </recommendedName>
</protein>